<dbReference type="Gene3D" id="3.40.50.11190">
    <property type="match status" value="1"/>
</dbReference>
<comment type="caution">
    <text evidence="1">The sequence shown here is derived from an EMBL/GenBank/DDBJ whole genome shotgun (WGS) entry which is preliminary data.</text>
</comment>
<dbReference type="RefSeq" id="WP_377773671.1">
    <property type="nucleotide sequence ID" value="NZ_JBHUHO010000033.1"/>
</dbReference>
<evidence type="ECO:0000313" key="1">
    <source>
        <dbReference type="EMBL" id="MFD2116972.1"/>
    </source>
</evidence>
<dbReference type="InterPro" id="IPR020023">
    <property type="entry name" value="PseG"/>
</dbReference>
<dbReference type="Gene3D" id="3.40.50.2000">
    <property type="entry name" value="Glycogen Phosphorylase B"/>
    <property type="match status" value="1"/>
</dbReference>
<dbReference type="GO" id="GO:0016787">
    <property type="term" value="F:hydrolase activity"/>
    <property type="evidence" value="ECO:0007669"/>
    <property type="project" value="UniProtKB-KW"/>
</dbReference>
<accession>A0ABW4YN44</accession>
<evidence type="ECO:0000313" key="2">
    <source>
        <dbReference type="Proteomes" id="UP001597362"/>
    </source>
</evidence>
<dbReference type="EC" id="3.6.1.57" evidence="1"/>
<dbReference type="SUPFAM" id="SSF53756">
    <property type="entry name" value="UDP-Glycosyltransferase/glycogen phosphorylase"/>
    <property type="match status" value="1"/>
</dbReference>
<reference evidence="2" key="1">
    <citation type="journal article" date="2019" name="Int. J. Syst. Evol. Microbiol.">
        <title>The Global Catalogue of Microorganisms (GCM) 10K type strain sequencing project: providing services to taxonomists for standard genome sequencing and annotation.</title>
        <authorList>
            <consortium name="The Broad Institute Genomics Platform"/>
            <consortium name="The Broad Institute Genome Sequencing Center for Infectious Disease"/>
            <person name="Wu L."/>
            <person name="Ma J."/>
        </authorList>
    </citation>
    <scope>NUCLEOTIDE SEQUENCE [LARGE SCALE GENOMIC DNA]</scope>
    <source>
        <strain evidence="2">GH52</strain>
    </source>
</reference>
<proteinExistence type="predicted"/>
<sequence length="325" mass="36862">MDIIIRTDASIDIGSGHVMRCLTIADHIRKLGHSVSFWMELLPGNLIDFVIGRGFPVTQQMQSADILIIDHYQLDASWEQQMRPFARKIVVIDDLANRLHDCDVLLDQNVVPHYEHRYDALVPGHCVKLLGPQYLIMRDEFIDERAKLVTRTGKVNRLLVFMGGSDPTHETLKVLTALQHTTTEFEHVDVVVGLSNANRQEIEQICYRQQYTYHCQIDYIAKLMSQADFSIGAGGSTTWERCYVGLPSSCTIVADNQRISTETAQQLGAVFNLGWHEQVTVDTYAVFLDSLPSEREKIKAISEQGLHITASQGQVNPWLQKIVEW</sequence>
<protein>
    <submittedName>
        <fullName evidence="1">UDP-2,4-diacetamido-2,4, 6-trideoxy-beta-L-altropyranose hydrolase</fullName>
        <ecNumber evidence="1">3.6.1.57</ecNumber>
    </submittedName>
</protein>
<keyword evidence="1" id="KW-0378">Hydrolase</keyword>
<dbReference type="EMBL" id="JBHUHO010000033">
    <property type="protein sequence ID" value="MFD2116972.1"/>
    <property type="molecule type" value="Genomic_DNA"/>
</dbReference>
<dbReference type="NCBIfam" id="TIGR03590">
    <property type="entry name" value="PseG"/>
    <property type="match status" value="1"/>
</dbReference>
<keyword evidence="2" id="KW-1185">Reference proteome</keyword>
<gene>
    <name evidence="1" type="primary">pseG</name>
    <name evidence="1" type="ORF">ACFSJH_14680</name>
</gene>
<dbReference type="Proteomes" id="UP001597362">
    <property type="component" value="Unassembled WGS sequence"/>
</dbReference>
<organism evidence="1 2">
    <name type="scientific">Paenibacillus yanchengensis</name>
    <dbReference type="NCBI Taxonomy" id="2035833"/>
    <lineage>
        <taxon>Bacteria</taxon>
        <taxon>Bacillati</taxon>
        <taxon>Bacillota</taxon>
        <taxon>Bacilli</taxon>
        <taxon>Bacillales</taxon>
        <taxon>Paenibacillaceae</taxon>
        <taxon>Paenibacillus</taxon>
    </lineage>
</organism>
<name>A0ABW4YN44_9BACL</name>